<feature type="non-terminal residue" evidence="1">
    <location>
        <position position="1"/>
    </location>
</feature>
<organism evidence="1">
    <name type="scientific">uncultured Chloroflexia bacterium</name>
    <dbReference type="NCBI Taxonomy" id="1672391"/>
    <lineage>
        <taxon>Bacteria</taxon>
        <taxon>Bacillati</taxon>
        <taxon>Chloroflexota</taxon>
        <taxon>Chloroflexia</taxon>
        <taxon>environmental samples</taxon>
    </lineage>
</organism>
<dbReference type="EMBL" id="CADCTR010002639">
    <property type="protein sequence ID" value="CAA9363976.1"/>
    <property type="molecule type" value="Genomic_DNA"/>
</dbReference>
<evidence type="ECO:0000313" key="1">
    <source>
        <dbReference type="EMBL" id="CAA9363976.1"/>
    </source>
</evidence>
<name>A0A6J4MN10_9CHLR</name>
<accession>A0A6J4MN10</accession>
<protein>
    <submittedName>
        <fullName evidence="1">Uncharacterized protein</fullName>
    </submittedName>
</protein>
<gene>
    <name evidence="1" type="ORF">AVDCRST_MAG93-7829</name>
</gene>
<dbReference type="AlphaFoldDB" id="A0A6J4MN10"/>
<proteinExistence type="predicted"/>
<reference evidence="1" key="1">
    <citation type="submission" date="2020-02" db="EMBL/GenBank/DDBJ databases">
        <authorList>
            <person name="Meier V. D."/>
        </authorList>
    </citation>
    <scope>NUCLEOTIDE SEQUENCE</scope>
    <source>
        <strain evidence="1">AVDCRST_MAG93</strain>
    </source>
</reference>
<sequence length="55" mass="5938">AYEEVLNVLENGLRSGAHRDEPEGTRNLTLSDTLARSLAQALRAKERDTSGGAVE</sequence>